<dbReference type="EMBL" id="CAJGYO010000014">
    <property type="protein sequence ID" value="CAD6266772.1"/>
    <property type="molecule type" value="Genomic_DNA"/>
</dbReference>
<evidence type="ECO:0000313" key="1">
    <source>
        <dbReference type="EMBL" id="CAD6266772.1"/>
    </source>
</evidence>
<comment type="caution">
    <text evidence="1">The sequence shown here is derived from an EMBL/GenBank/DDBJ whole genome shotgun (WGS) entry which is preliminary data.</text>
</comment>
<sequence length="100" mass="11155">MPSHLPVQRNHNLKAGTYELFADLSGYPDNIRRDTRGGYWVALGKHIVGVRLDAKGVERQEIIAADKSVTLSDVAEKDGNLWLGSVELDYITFVDQTLLD</sequence>
<proteinExistence type="predicted"/>
<dbReference type="Gene3D" id="2.120.10.30">
    <property type="entry name" value="TolB, C-terminal domain"/>
    <property type="match status" value="1"/>
</dbReference>
<dbReference type="Proteomes" id="UP000604825">
    <property type="component" value="Unassembled WGS sequence"/>
</dbReference>
<dbReference type="GO" id="GO:0016787">
    <property type="term" value="F:hydrolase activity"/>
    <property type="evidence" value="ECO:0007669"/>
    <property type="project" value="TreeGrafter"/>
</dbReference>
<name>A0A811R9F8_9POAL</name>
<dbReference type="PANTHER" id="PTHR10426:SF62">
    <property type="entry name" value="OS08G0175000 PROTEIN"/>
    <property type="match status" value="1"/>
</dbReference>
<reference evidence="1" key="1">
    <citation type="submission" date="2020-10" db="EMBL/GenBank/DDBJ databases">
        <authorList>
            <person name="Han B."/>
            <person name="Lu T."/>
            <person name="Zhao Q."/>
            <person name="Huang X."/>
            <person name="Zhao Y."/>
        </authorList>
    </citation>
    <scope>NUCLEOTIDE SEQUENCE</scope>
</reference>
<dbReference type="InterPro" id="IPR011042">
    <property type="entry name" value="6-blade_b-propeller_TolB-like"/>
</dbReference>
<dbReference type="AlphaFoldDB" id="A0A811R9F8"/>
<keyword evidence="2" id="KW-1185">Reference proteome</keyword>
<organism evidence="1 2">
    <name type="scientific">Miscanthus lutarioriparius</name>
    <dbReference type="NCBI Taxonomy" id="422564"/>
    <lineage>
        <taxon>Eukaryota</taxon>
        <taxon>Viridiplantae</taxon>
        <taxon>Streptophyta</taxon>
        <taxon>Embryophyta</taxon>
        <taxon>Tracheophyta</taxon>
        <taxon>Spermatophyta</taxon>
        <taxon>Magnoliopsida</taxon>
        <taxon>Liliopsida</taxon>
        <taxon>Poales</taxon>
        <taxon>Poaceae</taxon>
        <taxon>PACMAD clade</taxon>
        <taxon>Panicoideae</taxon>
        <taxon>Andropogonodae</taxon>
        <taxon>Andropogoneae</taxon>
        <taxon>Saccharinae</taxon>
        <taxon>Miscanthus</taxon>
    </lineage>
</organism>
<dbReference type="PANTHER" id="PTHR10426">
    <property type="entry name" value="STRICTOSIDINE SYNTHASE-RELATED"/>
    <property type="match status" value="1"/>
</dbReference>
<protein>
    <recommendedName>
        <fullName evidence="3">Strictosidine synthase</fullName>
    </recommendedName>
</protein>
<evidence type="ECO:0008006" key="3">
    <source>
        <dbReference type="Google" id="ProtNLM"/>
    </source>
</evidence>
<dbReference type="SUPFAM" id="SSF63829">
    <property type="entry name" value="Calcium-dependent phosphotriesterase"/>
    <property type="match status" value="1"/>
</dbReference>
<dbReference type="GO" id="GO:0012505">
    <property type="term" value="C:endomembrane system"/>
    <property type="evidence" value="ECO:0007669"/>
    <property type="project" value="TreeGrafter"/>
</dbReference>
<evidence type="ECO:0000313" key="2">
    <source>
        <dbReference type="Proteomes" id="UP000604825"/>
    </source>
</evidence>
<gene>
    <name evidence="1" type="ORF">NCGR_LOCUS50077</name>
</gene>
<accession>A0A811R9F8</accession>
<dbReference type="OrthoDB" id="685447at2759"/>